<comment type="caution">
    <text evidence="3">The sequence shown here is derived from an EMBL/GenBank/DDBJ whole genome shotgun (WGS) entry which is preliminary data.</text>
</comment>
<dbReference type="Pfam" id="PF13449">
    <property type="entry name" value="Phytase-like"/>
    <property type="match status" value="1"/>
</dbReference>
<sequence>MRRESRSAKRRPVVSRLISGFSLSLLLAASCAQAASITSITPLGQAHVPYLTQFQGTTIGGLSGLSWSAEQQHFVAISDDRSERQPARFYTFTVQLFNGRLTDASVQWQRFTTLLDRDGKPYAENSLDPEGIALTGSDRVYVSSEGDGIRQIAPFINGYDLQGRWQQSLPMPTTFWPASVFDRLNQGIRNNDAFESLTVTPDRTTLYSSTETALKQDGEESTQTHGSPARILQYALADGRLLHQYRYDIDPVIPPTGTSASGGSIGLADMLALDNQGTLLALERTYVKGAGNRIRLYEVSLAGATDINTLKSIRGNQQIVPTSKRLVADLADDLNVPLDNFEGLALGPRLADGQYLLLLISDDNFSDKQRTLIAGFAVTILP</sequence>
<evidence type="ECO:0000313" key="4">
    <source>
        <dbReference type="Proteomes" id="UP000238196"/>
    </source>
</evidence>
<reference evidence="3 4" key="1">
    <citation type="submission" date="2018-02" db="EMBL/GenBank/DDBJ databases">
        <title>novel marine gammaproteobacteria from coastal saline agro ecosystem.</title>
        <authorList>
            <person name="Krishnan R."/>
            <person name="Ramesh Kumar N."/>
        </authorList>
    </citation>
    <scope>NUCLEOTIDE SEQUENCE [LARGE SCALE GENOMIC DNA]</scope>
    <source>
        <strain evidence="3 4">228</strain>
    </source>
</reference>
<dbReference type="InterPro" id="IPR027372">
    <property type="entry name" value="Phytase-like_dom"/>
</dbReference>
<dbReference type="PROSITE" id="PS51257">
    <property type="entry name" value="PROKAR_LIPOPROTEIN"/>
    <property type="match status" value="1"/>
</dbReference>
<feature type="signal peptide" evidence="1">
    <location>
        <begin position="1"/>
        <end position="34"/>
    </location>
</feature>
<dbReference type="PANTHER" id="PTHR37957">
    <property type="entry name" value="BLR7070 PROTEIN"/>
    <property type="match status" value="1"/>
</dbReference>
<dbReference type="AlphaFoldDB" id="A0A2S5KIR9"/>
<keyword evidence="1" id="KW-0732">Signal</keyword>
<evidence type="ECO:0000256" key="1">
    <source>
        <dbReference type="SAM" id="SignalP"/>
    </source>
</evidence>
<dbReference type="OrthoDB" id="9798693at2"/>
<feature type="chain" id="PRO_5015759213" evidence="1">
    <location>
        <begin position="35"/>
        <end position="382"/>
    </location>
</feature>
<dbReference type="Proteomes" id="UP000238196">
    <property type="component" value="Unassembled WGS sequence"/>
</dbReference>
<gene>
    <name evidence="3" type="ORF">C4K68_24555</name>
</gene>
<feature type="domain" description="Phytase-like" evidence="2">
    <location>
        <begin position="57"/>
        <end position="365"/>
    </location>
</feature>
<organism evidence="3 4">
    <name type="scientific">Proteobacteria bacterium 228</name>
    <dbReference type="NCBI Taxonomy" id="2083153"/>
    <lineage>
        <taxon>Bacteria</taxon>
        <taxon>Pseudomonadati</taxon>
        <taxon>Pseudomonadota</taxon>
    </lineage>
</organism>
<dbReference type="EMBL" id="PRLP01000143">
    <property type="protein sequence ID" value="PPC74503.1"/>
    <property type="molecule type" value="Genomic_DNA"/>
</dbReference>
<evidence type="ECO:0000313" key="3">
    <source>
        <dbReference type="EMBL" id="PPC74503.1"/>
    </source>
</evidence>
<accession>A0A2S5KIR9</accession>
<evidence type="ECO:0000259" key="2">
    <source>
        <dbReference type="Pfam" id="PF13449"/>
    </source>
</evidence>
<dbReference type="PANTHER" id="PTHR37957:SF1">
    <property type="entry name" value="PHYTASE-LIKE DOMAIN-CONTAINING PROTEIN"/>
    <property type="match status" value="1"/>
</dbReference>
<protein>
    <submittedName>
        <fullName evidence="3">PEP-CTERM sorting domain-containing protein</fullName>
    </submittedName>
</protein>
<name>A0A2S5KIR9_9PROT</name>
<dbReference type="SUPFAM" id="SSF101898">
    <property type="entry name" value="NHL repeat"/>
    <property type="match status" value="1"/>
</dbReference>
<proteinExistence type="predicted"/>